<feature type="signal peptide" evidence="1">
    <location>
        <begin position="1"/>
        <end position="21"/>
    </location>
</feature>
<evidence type="ECO:0000256" key="1">
    <source>
        <dbReference type="SAM" id="SignalP"/>
    </source>
</evidence>
<dbReference type="EMBL" id="LNIX01000010">
    <property type="protein sequence ID" value="OXA49198.1"/>
    <property type="molecule type" value="Genomic_DNA"/>
</dbReference>
<name>A0A226DVY4_FOLCA</name>
<accession>A0A226DVY4</accession>
<keyword evidence="1" id="KW-0732">Signal</keyword>
<comment type="caution">
    <text evidence="2">The sequence shown here is derived from an EMBL/GenBank/DDBJ whole genome shotgun (WGS) entry which is preliminary data.</text>
</comment>
<sequence>MLFRHLLVVYFVFFLFEMAHSGIFATSLQEVAEIFGLCVTTVVKPLKDHSLSPSQPILIYDPPILSNDTLYTERPPDYNFFFTKVSFAMRQQNHEFCWAYIFPELGIRLRDLYTPLFRHYFGSVIPVYFIWIVSQLGQQGRREIRKIKRMLFHTDVNVLGTREFLIHQHDSILYLNRYHGNDYPSSTHEFRRHTEITCSSDSPSETFGNVRNTADYTSVEFSKYHWYYAEWADITLDGNEFAPEFLDMHEKYFHNEKHPAWFEVANASQSFQDFMAHKIFSDTFYNLSITPEINYRQRYKYFKKERLRYSAGNHQILLLGRHTCSFLSCYGIRQSTFAVFTTPFDKYTWICISCVAIALLVSCISRIKTVIPSRLRPIMWLWVLCSLAITAFYKEIFTAEVIHPFERTPTWNYIYDLEKLGFKFFFAADYKEKIYEDMYANGTPPRY</sequence>
<keyword evidence="3" id="KW-1185">Reference proteome</keyword>
<dbReference type="AlphaFoldDB" id="A0A226DVY4"/>
<organism evidence="2 3">
    <name type="scientific">Folsomia candida</name>
    <name type="common">Springtail</name>
    <dbReference type="NCBI Taxonomy" id="158441"/>
    <lineage>
        <taxon>Eukaryota</taxon>
        <taxon>Metazoa</taxon>
        <taxon>Ecdysozoa</taxon>
        <taxon>Arthropoda</taxon>
        <taxon>Hexapoda</taxon>
        <taxon>Collembola</taxon>
        <taxon>Entomobryomorpha</taxon>
        <taxon>Isotomoidea</taxon>
        <taxon>Isotomidae</taxon>
        <taxon>Proisotominae</taxon>
        <taxon>Folsomia</taxon>
    </lineage>
</organism>
<dbReference type="Proteomes" id="UP000198287">
    <property type="component" value="Unassembled WGS sequence"/>
</dbReference>
<reference evidence="2 3" key="1">
    <citation type="submission" date="2015-12" db="EMBL/GenBank/DDBJ databases">
        <title>The genome of Folsomia candida.</title>
        <authorList>
            <person name="Faddeeva A."/>
            <person name="Derks M.F."/>
            <person name="Anvar Y."/>
            <person name="Smit S."/>
            <person name="Van Straalen N."/>
            <person name="Roelofs D."/>
        </authorList>
    </citation>
    <scope>NUCLEOTIDE SEQUENCE [LARGE SCALE GENOMIC DNA]</scope>
    <source>
        <strain evidence="2 3">VU population</strain>
        <tissue evidence="2">Whole body</tissue>
    </source>
</reference>
<protein>
    <submittedName>
        <fullName evidence="2">Uncharacterized protein</fullName>
    </submittedName>
</protein>
<evidence type="ECO:0000313" key="2">
    <source>
        <dbReference type="EMBL" id="OXA49198.1"/>
    </source>
</evidence>
<proteinExistence type="predicted"/>
<feature type="chain" id="PRO_5011991084" evidence="1">
    <location>
        <begin position="22"/>
        <end position="447"/>
    </location>
</feature>
<evidence type="ECO:0000313" key="3">
    <source>
        <dbReference type="Proteomes" id="UP000198287"/>
    </source>
</evidence>
<gene>
    <name evidence="2" type="ORF">Fcan01_15498</name>
</gene>